<dbReference type="GO" id="GO:0006355">
    <property type="term" value="P:regulation of DNA-templated transcription"/>
    <property type="evidence" value="ECO:0007669"/>
    <property type="project" value="InterPro"/>
</dbReference>
<dbReference type="OrthoDB" id="9776005at2"/>
<comment type="caution">
    <text evidence="8">The sequence shown here is derived from an EMBL/GenBank/DDBJ whole genome shotgun (WGS) entry which is preliminary data.</text>
</comment>
<evidence type="ECO:0000256" key="2">
    <source>
        <dbReference type="ARBA" id="ARBA00022737"/>
    </source>
</evidence>
<reference evidence="8 9" key="1">
    <citation type="submission" date="2019-07" db="EMBL/GenBank/DDBJ databases">
        <title>Whole genome shotgun sequence of Marinococcus halophilus NBRC 102359.</title>
        <authorList>
            <person name="Hosoyama A."/>
            <person name="Uohara A."/>
            <person name="Ohji S."/>
            <person name="Ichikawa N."/>
        </authorList>
    </citation>
    <scope>NUCLEOTIDE SEQUENCE [LARGE SCALE GENOMIC DNA]</scope>
    <source>
        <strain evidence="8 9">NBRC 102359</strain>
    </source>
</reference>
<dbReference type="InterPro" id="IPR016152">
    <property type="entry name" value="PTrfase/Anion_transptr"/>
</dbReference>
<dbReference type="InterPro" id="IPR011608">
    <property type="entry name" value="PRD"/>
</dbReference>
<keyword evidence="2" id="KW-0677">Repeat</keyword>
<dbReference type="InterPro" id="IPR013011">
    <property type="entry name" value="PTS_EIIB_2"/>
</dbReference>
<dbReference type="Gene3D" id="1.10.10.10">
    <property type="entry name" value="Winged helix-like DNA-binding domain superfamily/Winged helix DNA-binding domain"/>
    <property type="match status" value="1"/>
</dbReference>
<dbReference type="SUPFAM" id="SSF55804">
    <property type="entry name" value="Phoshotransferase/anion transport protein"/>
    <property type="match status" value="1"/>
</dbReference>
<dbReference type="Gene3D" id="3.40.930.10">
    <property type="entry name" value="Mannitol-specific EII, Chain A"/>
    <property type="match status" value="1"/>
</dbReference>
<dbReference type="RefSeq" id="WP_094907506.1">
    <property type="nucleotide sequence ID" value="NZ_BJUN01000002.1"/>
</dbReference>
<keyword evidence="9" id="KW-1185">Reference proteome</keyword>
<dbReference type="STRING" id="1371.GCA_900166605_00673"/>
<dbReference type="InterPro" id="IPR002178">
    <property type="entry name" value="PTS_EIIA_type-2_dom"/>
</dbReference>
<protein>
    <submittedName>
        <fullName evidence="8">Transcriptional regulator MtlR</fullName>
    </submittedName>
</protein>
<evidence type="ECO:0000256" key="1">
    <source>
        <dbReference type="ARBA" id="ARBA00022679"/>
    </source>
</evidence>
<dbReference type="InterPro" id="IPR036095">
    <property type="entry name" value="PTS_EIIB-like_sf"/>
</dbReference>
<organism evidence="8 9">
    <name type="scientific">Marinococcus halophilus</name>
    <dbReference type="NCBI Taxonomy" id="1371"/>
    <lineage>
        <taxon>Bacteria</taxon>
        <taxon>Bacillati</taxon>
        <taxon>Bacillota</taxon>
        <taxon>Bacilli</taxon>
        <taxon>Bacillales</taxon>
        <taxon>Bacillaceae</taxon>
        <taxon>Marinococcus</taxon>
    </lineage>
</organism>
<dbReference type="Proteomes" id="UP000321051">
    <property type="component" value="Unassembled WGS sequence"/>
</dbReference>
<dbReference type="GO" id="GO:0009401">
    <property type="term" value="P:phosphoenolpyruvate-dependent sugar phosphotransferase system"/>
    <property type="evidence" value="ECO:0007669"/>
    <property type="project" value="InterPro"/>
</dbReference>
<dbReference type="AlphaFoldDB" id="A0A510Y3U7"/>
<name>A0A510Y3U7_MARHA</name>
<evidence type="ECO:0000313" key="8">
    <source>
        <dbReference type="EMBL" id="GEK57511.1"/>
    </source>
</evidence>
<dbReference type="PROSITE" id="PS51372">
    <property type="entry name" value="PRD_2"/>
    <property type="match status" value="2"/>
</dbReference>
<dbReference type="InterPro" id="IPR036634">
    <property type="entry name" value="PRD_sf"/>
</dbReference>
<keyword evidence="3" id="KW-0805">Transcription regulation</keyword>
<accession>A0A510Y3U7</accession>
<feature type="domain" description="PRD" evidence="7">
    <location>
        <begin position="203"/>
        <end position="308"/>
    </location>
</feature>
<keyword evidence="1" id="KW-0808">Transferase</keyword>
<dbReference type="EMBL" id="BJUN01000002">
    <property type="protein sequence ID" value="GEK57511.1"/>
    <property type="molecule type" value="Genomic_DNA"/>
</dbReference>
<dbReference type="PROSITE" id="PS51094">
    <property type="entry name" value="PTS_EIIA_TYPE_2"/>
    <property type="match status" value="1"/>
</dbReference>
<dbReference type="SUPFAM" id="SSF63520">
    <property type="entry name" value="PTS-regulatory domain, PRD"/>
    <property type="match status" value="2"/>
</dbReference>
<dbReference type="SUPFAM" id="SSF52794">
    <property type="entry name" value="PTS system IIB component-like"/>
    <property type="match status" value="1"/>
</dbReference>
<proteinExistence type="predicted"/>
<dbReference type="PROSITE" id="PS51099">
    <property type="entry name" value="PTS_EIIB_TYPE_2"/>
    <property type="match status" value="1"/>
</dbReference>
<evidence type="ECO:0000259" key="6">
    <source>
        <dbReference type="PROSITE" id="PS51099"/>
    </source>
</evidence>
<dbReference type="Gene3D" id="1.10.1790.10">
    <property type="entry name" value="PRD domain"/>
    <property type="match status" value="2"/>
</dbReference>
<dbReference type="Pfam" id="PF08279">
    <property type="entry name" value="HTH_11"/>
    <property type="match status" value="2"/>
</dbReference>
<sequence length="697" mass="79207">MEYLTGRERELLLHLLQHQELKPVAEIAEEMNVSSRTIHRDLDKLGGWLAGEQVELERRTGSGVRLKGAEEDLEEIRLRLQRPAVIEYTPDERRTLLICLVLESDGPVKLTALGAELKVTIATISQDLDKLKDWLELFSLTLVRRRGYGVEVQGSEAAKRRAMSSLIAENVEEKELLSSIRHHIYERNVQTEQGRVAERLLGMVGENHWSTVEQVLSNMQDQLPQNFADSAYIGLIVHLTLAIERISVGESIDINADYMENLRETKEFAIAEAIIQKLERVLKLSIPEAEIGYITMHLRGAKLRTPVENQLEVDHLPVAIKAKALIQEMEKRTGESLRKNRSLYEGLVAHLEPALYRLSENMRIHNPLMESIKENYADLFAKLRQAADIVFTESYLPDAEVGFLVLHFGTAMEREEAVAPLHALVVCSSGIGSSKLLESRLRKEVPVLGDLENVSLLDLEEMNMAGYDLIISTIPLEPQSLPHLVVHPFLNEDDTRAVLQAADSVYRQQSRAAVAVKQKEAYETSSLNLYEIQFCVDLSVQMYHGFYMREVAGGKNAEQAVHWIMNEIKKENIVQHAGSIAEEIWEKQAKGFAIPETNVALFHTRSSQVNEPSLTLWQLETPRELTAMDGRSTMVDRILVMLAPEQGRKEVFELMSTISEEMLMNPDRLHVLRSGTEDDIQKHIDDVFREWLKRKIN</sequence>
<feature type="domain" description="PTS EIIB type-2" evidence="6">
    <location>
        <begin position="421"/>
        <end position="510"/>
    </location>
</feature>
<dbReference type="PANTHER" id="PTHR30185">
    <property type="entry name" value="CRYPTIC BETA-GLUCOSIDE BGL OPERON ANTITERMINATOR"/>
    <property type="match status" value="1"/>
</dbReference>
<evidence type="ECO:0000256" key="4">
    <source>
        <dbReference type="ARBA" id="ARBA00023163"/>
    </source>
</evidence>
<evidence type="ECO:0000256" key="3">
    <source>
        <dbReference type="ARBA" id="ARBA00023015"/>
    </source>
</evidence>
<dbReference type="CDD" id="cd05568">
    <property type="entry name" value="PTS_IIB_bgl_like"/>
    <property type="match status" value="1"/>
</dbReference>
<dbReference type="Pfam" id="PF00359">
    <property type="entry name" value="PTS_EIIA_2"/>
    <property type="match status" value="1"/>
</dbReference>
<dbReference type="GO" id="GO:0008982">
    <property type="term" value="F:protein-N(PI)-phosphohistidine-sugar phosphotransferase activity"/>
    <property type="evidence" value="ECO:0007669"/>
    <property type="project" value="InterPro"/>
</dbReference>
<evidence type="ECO:0000259" key="7">
    <source>
        <dbReference type="PROSITE" id="PS51372"/>
    </source>
</evidence>
<dbReference type="SUPFAM" id="SSF46785">
    <property type="entry name" value="Winged helix' DNA-binding domain"/>
    <property type="match status" value="2"/>
</dbReference>
<dbReference type="InterPro" id="IPR036390">
    <property type="entry name" value="WH_DNA-bd_sf"/>
</dbReference>
<gene>
    <name evidence="8" type="primary">mtlR</name>
    <name evidence="8" type="ORF">MHA01_04160</name>
</gene>
<dbReference type="InterPro" id="IPR036388">
    <property type="entry name" value="WH-like_DNA-bd_sf"/>
</dbReference>
<feature type="domain" description="PTS EIIA type-2" evidence="5">
    <location>
        <begin position="541"/>
        <end position="687"/>
    </location>
</feature>
<feature type="domain" description="PRD" evidence="7">
    <location>
        <begin position="313"/>
        <end position="418"/>
    </location>
</feature>
<dbReference type="Pfam" id="PF00874">
    <property type="entry name" value="PRD"/>
    <property type="match status" value="2"/>
</dbReference>
<keyword evidence="4" id="KW-0804">Transcription</keyword>
<evidence type="ECO:0000313" key="9">
    <source>
        <dbReference type="Proteomes" id="UP000321051"/>
    </source>
</evidence>
<dbReference type="InterPro" id="IPR013196">
    <property type="entry name" value="HTH_11"/>
</dbReference>
<dbReference type="InterPro" id="IPR050661">
    <property type="entry name" value="BglG_antiterminators"/>
</dbReference>
<dbReference type="PANTHER" id="PTHR30185:SF18">
    <property type="entry name" value="TRANSCRIPTIONAL REGULATOR MTLR"/>
    <property type="match status" value="1"/>
</dbReference>
<dbReference type="Gene3D" id="3.40.50.2300">
    <property type="match status" value="1"/>
</dbReference>
<evidence type="ECO:0000259" key="5">
    <source>
        <dbReference type="PROSITE" id="PS51094"/>
    </source>
</evidence>